<dbReference type="Gene3D" id="3.40.50.2000">
    <property type="entry name" value="Glycogen Phosphorylase B"/>
    <property type="match status" value="2"/>
</dbReference>
<protein>
    <submittedName>
        <fullName evidence="1">Glycosyltransferase</fullName>
        <ecNumber evidence="1">2.4.-.-</ecNumber>
    </submittedName>
</protein>
<evidence type="ECO:0000313" key="2">
    <source>
        <dbReference type="Proteomes" id="UP001612741"/>
    </source>
</evidence>
<dbReference type="Pfam" id="PF13692">
    <property type="entry name" value="Glyco_trans_1_4"/>
    <property type="match status" value="1"/>
</dbReference>
<reference evidence="1 2" key="1">
    <citation type="submission" date="2024-10" db="EMBL/GenBank/DDBJ databases">
        <title>The Natural Products Discovery Center: Release of the First 8490 Sequenced Strains for Exploring Actinobacteria Biosynthetic Diversity.</title>
        <authorList>
            <person name="Kalkreuter E."/>
            <person name="Kautsar S.A."/>
            <person name="Yang D."/>
            <person name="Bader C.D."/>
            <person name="Teijaro C.N."/>
            <person name="Fluegel L."/>
            <person name="Davis C.M."/>
            <person name="Simpson J.R."/>
            <person name="Lauterbach L."/>
            <person name="Steele A.D."/>
            <person name="Gui C."/>
            <person name="Meng S."/>
            <person name="Li G."/>
            <person name="Viehrig K."/>
            <person name="Ye F."/>
            <person name="Su P."/>
            <person name="Kiefer A.F."/>
            <person name="Nichols A."/>
            <person name="Cepeda A.J."/>
            <person name="Yan W."/>
            <person name="Fan B."/>
            <person name="Jiang Y."/>
            <person name="Adhikari A."/>
            <person name="Zheng C.-J."/>
            <person name="Schuster L."/>
            <person name="Cowan T.M."/>
            <person name="Smanski M.J."/>
            <person name="Chevrette M.G."/>
            <person name="De Carvalho L.P.S."/>
            <person name="Shen B."/>
        </authorList>
    </citation>
    <scope>NUCLEOTIDE SEQUENCE [LARGE SCALE GENOMIC DNA]</scope>
    <source>
        <strain evidence="1 2">NPDC050545</strain>
    </source>
</reference>
<organism evidence="1 2">
    <name type="scientific">Nonomuraea typhae</name>
    <dbReference type="NCBI Taxonomy" id="2603600"/>
    <lineage>
        <taxon>Bacteria</taxon>
        <taxon>Bacillati</taxon>
        <taxon>Actinomycetota</taxon>
        <taxon>Actinomycetes</taxon>
        <taxon>Streptosporangiales</taxon>
        <taxon>Streptosporangiaceae</taxon>
        <taxon>Nonomuraea</taxon>
    </lineage>
</organism>
<gene>
    <name evidence="1" type="ORF">ACIBG2_04650</name>
</gene>
<comment type="caution">
    <text evidence="1">The sequence shown here is derived from an EMBL/GenBank/DDBJ whole genome shotgun (WGS) entry which is preliminary data.</text>
</comment>
<dbReference type="EC" id="2.4.-.-" evidence="1"/>
<dbReference type="RefSeq" id="WP_397078886.1">
    <property type="nucleotide sequence ID" value="NZ_JBITGY010000001.1"/>
</dbReference>
<dbReference type="GO" id="GO:0016757">
    <property type="term" value="F:glycosyltransferase activity"/>
    <property type="evidence" value="ECO:0007669"/>
    <property type="project" value="UniProtKB-KW"/>
</dbReference>
<name>A0ABW7YL69_9ACTN</name>
<keyword evidence="2" id="KW-1185">Reference proteome</keyword>
<keyword evidence="1" id="KW-0328">Glycosyltransferase</keyword>
<sequence length="347" mass="37846">MTGTVIFAWRRVPPPFLIGGAEVSQQLLAEEFAAAGWRTLYLASHEPPWSGTSDLPAMHRHLTSVGTTCKYRQDTAELRYSWNGVAVQVVPQNRLPTALEEALESLSPDLMVTSQEGSADLVAAARSRTTVVGWLHSVSKTGMSVLDGNPHYALATSRFVLSRTPPTQAAVLFYPPFRRHHGPSASTEGDLLMVNPVPAKGAELVHHLAELLPDRHFTLVEGWWNTAQQFAHHPNVTYLPRTYDMDPVFSSHRLLLVPSVVEDAFPRVIIEAGLAGLPAIGSRRGGIPEAIGDPRLLAPHDDHGAWTSLIHVLTSDRTKPLAEAARRRALPMTRPCLPELAAAGIIP</sequence>
<accession>A0ABW7YL69</accession>
<keyword evidence="1" id="KW-0808">Transferase</keyword>
<dbReference type="Proteomes" id="UP001612741">
    <property type="component" value="Unassembled WGS sequence"/>
</dbReference>
<dbReference type="EMBL" id="JBITGY010000001">
    <property type="protein sequence ID" value="MFI6496647.1"/>
    <property type="molecule type" value="Genomic_DNA"/>
</dbReference>
<evidence type="ECO:0000313" key="1">
    <source>
        <dbReference type="EMBL" id="MFI6496647.1"/>
    </source>
</evidence>
<dbReference type="SUPFAM" id="SSF53756">
    <property type="entry name" value="UDP-Glycosyltransferase/glycogen phosphorylase"/>
    <property type="match status" value="1"/>
</dbReference>
<proteinExistence type="predicted"/>